<sequence length="175" mass="19504">MAVGFSADLGFSNWPITFKADAHGLATVSLRDATLAVSNVHLSGCQLLSPPLRYVMQPPSEEEVTDVIIRLRNKKAPEENGIPSEIYKYCVDTLAPWLHEKIVQAWRDEVVPNDWGSGILVPVHKGDKPRCENYRGMSLIDVAAKIFAILDEAQPSRISCWTWMCGSNIHNKAYP</sequence>
<evidence type="ECO:0000313" key="3">
    <source>
        <dbReference type="WBParaSite" id="SSLN_0000368701-mRNA-1"/>
    </source>
</evidence>
<accession>A0A183SH82</accession>
<dbReference type="PANTHER" id="PTHR19446">
    <property type="entry name" value="REVERSE TRANSCRIPTASES"/>
    <property type="match status" value="1"/>
</dbReference>
<gene>
    <name evidence="1" type="ORF">SSLN_LOCUS3580</name>
</gene>
<dbReference type="WBParaSite" id="SSLN_0000368701-mRNA-1">
    <property type="protein sequence ID" value="SSLN_0000368701-mRNA-1"/>
    <property type="gene ID" value="SSLN_0000368701"/>
</dbReference>
<name>A0A183SH82_SCHSO</name>
<protein>
    <submittedName>
        <fullName evidence="1 3">Uncharacterized protein</fullName>
    </submittedName>
</protein>
<evidence type="ECO:0000313" key="2">
    <source>
        <dbReference type="Proteomes" id="UP000275846"/>
    </source>
</evidence>
<reference evidence="3" key="1">
    <citation type="submission" date="2016-06" db="UniProtKB">
        <authorList>
            <consortium name="WormBaseParasite"/>
        </authorList>
    </citation>
    <scope>IDENTIFICATION</scope>
</reference>
<dbReference type="AlphaFoldDB" id="A0A183SH82"/>
<dbReference type="Proteomes" id="UP000275846">
    <property type="component" value="Unassembled WGS sequence"/>
</dbReference>
<reference evidence="1 2" key="2">
    <citation type="submission" date="2018-11" db="EMBL/GenBank/DDBJ databases">
        <authorList>
            <consortium name="Pathogen Informatics"/>
        </authorList>
    </citation>
    <scope>NUCLEOTIDE SEQUENCE [LARGE SCALE GENOMIC DNA]</scope>
    <source>
        <strain evidence="1 2">NST_G2</strain>
    </source>
</reference>
<dbReference type="EMBL" id="UYSU01032579">
    <property type="protein sequence ID" value="VDL89965.1"/>
    <property type="molecule type" value="Genomic_DNA"/>
</dbReference>
<keyword evidence="2" id="KW-1185">Reference proteome</keyword>
<organism evidence="3">
    <name type="scientific">Schistocephalus solidus</name>
    <name type="common">Tapeworm</name>
    <dbReference type="NCBI Taxonomy" id="70667"/>
    <lineage>
        <taxon>Eukaryota</taxon>
        <taxon>Metazoa</taxon>
        <taxon>Spiralia</taxon>
        <taxon>Lophotrochozoa</taxon>
        <taxon>Platyhelminthes</taxon>
        <taxon>Cestoda</taxon>
        <taxon>Eucestoda</taxon>
        <taxon>Diphyllobothriidea</taxon>
        <taxon>Diphyllobothriidae</taxon>
        <taxon>Schistocephalus</taxon>
    </lineage>
</organism>
<evidence type="ECO:0000313" key="1">
    <source>
        <dbReference type="EMBL" id="VDL89965.1"/>
    </source>
</evidence>
<proteinExistence type="predicted"/>
<dbReference type="OrthoDB" id="6156827at2759"/>